<sequence length="175" mass="19309">MKKLLGFALASALVLSACGNDEKEKKEEPKKESKTKDKTEKKKVNTEKQTVQKINDNQNATENQATSEITNEQTLSNAQSNEPNVSNVTDNQTLNQILNGNYTEEQKIQAYNSAVANGVIPQGVVTEGSAQAAYESSLAIQNGISEKEQMAQRYQSWVDAGLMTEEEMQTELSKF</sequence>
<dbReference type="RefSeq" id="WP_259199634.1">
    <property type="nucleotide sequence ID" value="NZ_JANUXY010000004.1"/>
</dbReference>
<keyword evidence="2" id="KW-0732">Signal</keyword>
<proteinExistence type="predicted"/>
<dbReference type="EMBL" id="JANUXY010000004">
    <property type="protein sequence ID" value="MCS4486341.1"/>
    <property type="molecule type" value="Genomic_DNA"/>
</dbReference>
<feature type="chain" id="PRO_5047490332" description="Lipoprotein" evidence="2">
    <location>
        <begin position="20"/>
        <end position="175"/>
    </location>
</feature>
<keyword evidence="4" id="KW-1185">Reference proteome</keyword>
<comment type="caution">
    <text evidence="3">The sequence shown here is derived from an EMBL/GenBank/DDBJ whole genome shotgun (WGS) entry which is preliminary data.</text>
</comment>
<evidence type="ECO:0000313" key="4">
    <source>
        <dbReference type="Proteomes" id="UP001205609"/>
    </source>
</evidence>
<evidence type="ECO:0000256" key="2">
    <source>
        <dbReference type="SAM" id="SignalP"/>
    </source>
</evidence>
<organism evidence="3 4">
    <name type="scientific">Staphylococcus americanisciuri</name>
    <dbReference type="NCBI Taxonomy" id="2973940"/>
    <lineage>
        <taxon>Bacteria</taxon>
        <taxon>Bacillati</taxon>
        <taxon>Bacillota</taxon>
        <taxon>Bacilli</taxon>
        <taxon>Bacillales</taxon>
        <taxon>Staphylococcaceae</taxon>
        <taxon>Staphylococcus</taxon>
    </lineage>
</organism>
<feature type="compositionally biased region" description="Polar residues" evidence="1">
    <location>
        <begin position="54"/>
        <end position="91"/>
    </location>
</feature>
<evidence type="ECO:0008006" key="5">
    <source>
        <dbReference type="Google" id="ProtNLM"/>
    </source>
</evidence>
<name>A0ABT2F247_9STAP</name>
<gene>
    <name evidence="3" type="ORF">NXS11_05460</name>
</gene>
<feature type="signal peptide" evidence="2">
    <location>
        <begin position="1"/>
        <end position="19"/>
    </location>
</feature>
<evidence type="ECO:0000256" key="1">
    <source>
        <dbReference type="SAM" id="MobiDB-lite"/>
    </source>
</evidence>
<accession>A0ABT2F247</accession>
<dbReference type="PROSITE" id="PS51257">
    <property type="entry name" value="PROKAR_LIPOPROTEIN"/>
    <property type="match status" value="1"/>
</dbReference>
<protein>
    <recommendedName>
        <fullName evidence="5">Lipoprotein</fullName>
    </recommendedName>
</protein>
<feature type="compositionally biased region" description="Basic and acidic residues" evidence="1">
    <location>
        <begin position="20"/>
        <end position="46"/>
    </location>
</feature>
<evidence type="ECO:0000313" key="3">
    <source>
        <dbReference type="EMBL" id="MCS4486341.1"/>
    </source>
</evidence>
<feature type="region of interest" description="Disordered" evidence="1">
    <location>
        <begin position="16"/>
        <end position="91"/>
    </location>
</feature>
<reference evidence="3 4" key="1">
    <citation type="journal article" date="2023" name="Int. J. Syst. Evol. Microbiol.">
        <title>Streptococcus sciuri sp. nov., Staphylococcus marylandisciuri sp. nov. and Staphylococcus americanisciuri sp. nov., isolated from faeces of eastern grey squirrel (Sciurus carolinensis).</title>
        <authorList>
            <person name="Volokhov D.V."/>
            <person name="Zagorodnyaya T.A."/>
            <person name="Furtak V.A."/>
            <person name="Nattanmai G."/>
            <person name="Randall L."/>
            <person name="Jose S."/>
            <person name="Gao Y."/>
            <person name="Eisenberg T."/>
            <person name="Delmonte P."/>
            <person name="Blom J."/>
            <person name="Mitchell K.K."/>
        </authorList>
    </citation>
    <scope>NUCLEOTIDE SEQUENCE [LARGE SCALE GENOMIC DNA]</scope>
    <source>
        <strain evidence="3 4">GRT3</strain>
    </source>
</reference>
<dbReference type="Proteomes" id="UP001205609">
    <property type="component" value="Unassembled WGS sequence"/>
</dbReference>